<feature type="transmembrane region" description="Helical" evidence="3">
    <location>
        <begin position="100"/>
        <end position="120"/>
    </location>
</feature>
<keyword evidence="3" id="KW-0472">Membrane</keyword>
<feature type="transmembrane region" description="Helical" evidence="3">
    <location>
        <begin position="67"/>
        <end position="88"/>
    </location>
</feature>
<evidence type="ECO:0000256" key="1">
    <source>
        <dbReference type="ARBA" id="ARBA00023115"/>
    </source>
</evidence>
<evidence type="ECO:0000256" key="3">
    <source>
        <dbReference type="SAM" id="Phobius"/>
    </source>
</evidence>
<proteinExistence type="predicted"/>
<accession>A0A176Y6L2</accession>
<organism evidence="4 5">
    <name type="scientific">Bradyrhizobium centrolobii</name>
    <dbReference type="NCBI Taxonomy" id="1505087"/>
    <lineage>
        <taxon>Bacteria</taxon>
        <taxon>Pseudomonadati</taxon>
        <taxon>Pseudomonadota</taxon>
        <taxon>Alphaproteobacteria</taxon>
        <taxon>Hyphomicrobiales</taxon>
        <taxon>Nitrobacteraceae</taxon>
        <taxon>Bradyrhizobium</taxon>
    </lineage>
</organism>
<dbReference type="GO" id="GO:0006596">
    <property type="term" value="P:polyamine biosynthetic process"/>
    <property type="evidence" value="ECO:0007669"/>
    <property type="project" value="UniProtKB-KW"/>
</dbReference>
<feature type="transmembrane region" description="Helical" evidence="3">
    <location>
        <begin position="411"/>
        <end position="427"/>
    </location>
</feature>
<feature type="region of interest" description="Disordered" evidence="2">
    <location>
        <begin position="1"/>
        <end position="26"/>
    </location>
</feature>
<gene>
    <name evidence="4" type="ORF">AYJ54_34865</name>
</gene>
<reference evidence="4 5" key="1">
    <citation type="submission" date="2016-03" db="EMBL/GenBank/DDBJ databases">
        <title>Draft Genome Sequence of the Strain BR 10245 (Bradyrhizobium sp.) isolated from nodules of Centrolobium paraense.</title>
        <authorList>
            <person name="Simoes-Araujo J.L.Sr."/>
            <person name="Barauna A.C."/>
            <person name="Silva K."/>
            <person name="Zilli J.E."/>
        </authorList>
    </citation>
    <scope>NUCLEOTIDE SEQUENCE [LARGE SCALE GENOMIC DNA]</scope>
    <source>
        <strain evidence="4 5">BR 10245</strain>
    </source>
</reference>
<dbReference type="OrthoDB" id="8171135at2"/>
<protein>
    <submittedName>
        <fullName evidence="4">Spermidine synthase</fullName>
    </submittedName>
</protein>
<feature type="transmembrane region" description="Helical" evidence="3">
    <location>
        <begin position="249"/>
        <end position="271"/>
    </location>
</feature>
<dbReference type="Gene3D" id="3.40.50.150">
    <property type="entry name" value="Vaccinia Virus protein VP39"/>
    <property type="match status" value="1"/>
</dbReference>
<dbReference type="SUPFAM" id="SSF53335">
    <property type="entry name" value="S-adenosyl-L-methionine-dependent methyltransferases"/>
    <property type="match status" value="1"/>
</dbReference>
<name>A0A176Y6L2_9BRAD</name>
<feature type="transmembrane region" description="Helical" evidence="3">
    <location>
        <begin position="140"/>
        <end position="163"/>
    </location>
</feature>
<dbReference type="EMBL" id="LUUB01000124">
    <property type="protein sequence ID" value="OAE97708.1"/>
    <property type="molecule type" value="Genomic_DNA"/>
</dbReference>
<feature type="transmembrane region" description="Helical" evidence="3">
    <location>
        <begin position="35"/>
        <end position="55"/>
    </location>
</feature>
<keyword evidence="3" id="KW-0812">Transmembrane</keyword>
<feature type="transmembrane region" description="Helical" evidence="3">
    <location>
        <begin position="434"/>
        <end position="450"/>
    </location>
</feature>
<evidence type="ECO:0000313" key="5">
    <source>
        <dbReference type="Proteomes" id="UP000076959"/>
    </source>
</evidence>
<feature type="transmembrane region" description="Helical" evidence="3">
    <location>
        <begin position="316"/>
        <end position="341"/>
    </location>
</feature>
<dbReference type="AlphaFoldDB" id="A0A176Y6L2"/>
<feature type="transmembrane region" description="Helical" evidence="3">
    <location>
        <begin position="184"/>
        <end position="203"/>
    </location>
</feature>
<evidence type="ECO:0000313" key="4">
    <source>
        <dbReference type="EMBL" id="OAE97708.1"/>
    </source>
</evidence>
<keyword evidence="3" id="KW-1133">Transmembrane helix</keyword>
<dbReference type="STRING" id="1505087.AYJ54_34865"/>
<keyword evidence="1" id="KW-0620">Polyamine biosynthesis</keyword>
<feature type="transmembrane region" description="Helical" evidence="3">
    <location>
        <begin position="209"/>
        <end position="229"/>
    </location>
</feature>
<dbReference type="CDD" id="cd02440">
    <property type="entry name" value="AdoMet_MTases"/>
    <property type="match status" value="1"/>
</dbReference>
<sequence>MASDSSPATTACSDRTLNRSATETTGRPSLAGGRWALIPVVVASGFAGLGYEIVWTRQLAYALGTEMMAVLGAVAGFFCGLALGALVLDRPIRMARSPWRAYALLEAVIGLWGVACIWLLPAAGRSLAPLIGTEPATPVLWAASFALPMLALLPATMAMGGTLTALERIVGVTWKNDRVSSGVYGANTAGAVAGALTSAFVLLPELGLSWTQAVLAAVNGCCAIAVFALERERDVIKKEMVAKAVPAALPLRLASTLFATGMLGIAFEMLVVRLAAQVMQDTIYTFAGLLAAYLFGTACGGLAWQRAGRSTSDVSLGWLLAGTALACIGTAALAPMIARIAEAAADRGISGEIAVAVALFLIPSALMGAVFGVLAQRVHDNRGTLGLAVGINAMGACIAPLVAAQVLVPSLGAWLAIIVVALAYLLLLPLRRAALLWAAAPALVAAVLLIRPTPSMIRVPNGGSLLSVREGPMVTASVVNDAFGARYLEVNGRFRMGGTSSMRSDYRQAMLPLLLHLSPKQALFLGLGTGATLVGGTKMPGVAVHGVELSQEVVDLLPWFINPDDARHARITVADARRYVAADTSFYDVVIADLFHPALDGSGALYTTEHFDAVRRRLAPGGIFCQWLPLYQLDAPSLRAIIRSFLAVYPGASAWLNHYSVLTPMLALIGPRDAEPLDLAALKTRLEDPAVAAVVRPLGFESSIDLLGQYLAGPRALASFGGDGPQSSDDYPFVTFDAERNIRALMAPPWSLLLATTRAIRSNAAELVRGPRADDLAARLPSYWAARNRFLEAGAALPGEPRGRALIDAAAPGLIETLRLSPEFDPAYRPLLSMARALLASDRPAARRLLEAITAAAPGRNEARLMLGEIGAP</sequence>
<comment type="caution">
    <text evidence="4">The sequence shown here is derived from an EMBL/GenBank/DDBJ whole genome shotgun (WGS) entry which is preliminary data.</text>
</comment>
<dbReference type="RefSeq" id="WP_063708751.1">
    <property type="nucleotide sequence ID" value="NZ_LUUB01000124.1"/>
</dbReference>
<dbReference type="Pfam" id="PF01564">
    <property type="entry name" value="Spermine_synth"/>
    <property type="match status" value="1"/>
</dbReference>
<dbReference type="InterPro" id="IPR029063">
    <property type="entry name" value="SAM-dependent_MTases_sf"/>
</dbReference>
<feature type="transmembrane region" description="Helical" evidence="3">
    <location>
        <begin position="283"/>
        <end position="304"/>
    </location>
</feature>
<dbReference type="PANTHER" id="PTHR43317:SF3">
    <property type="entry name" value="BLR2883 PROTEIN"/>
    <property type="match status" value="1"/>
</dbReference>
<dbReference type="Proteomes" id="UP000076959">
    <property type="component" value="Unassembled WGS sequence"/>
</dbReference>
<feature type="transmembrane region" description="Helical" evidence="3">
    <location>
        <begin position="353"/>
        <end position="373"/>
    </location>
</feature>
<evidence type="ECO:0000256" key="2">
    <source>
        <dbReference type="SAM" id="MobiDB-lite"/>
    </source>
</evidence>
<feature type="transmembrane region" description="Helical" evidence="3">
    <location>
        <begin position="385"/>
        <end position="405"/>
    </location>
</feature>
<keyword evidence="5" id="KW-1185">Reference proteome</keyword>
<dbReference type="PANTHER" id="PTHR43317">
    <property type="entry name" value="THERMOSPERMINE SYNTHASE ACAULIS5"/>
    <property type="match status" value="1"/>
</dbReference>